<sequence>MIDPYLQQIQLNTCSKKMTEVAKVHPSRIWGDKCPKSDIVINQGPTSLPSGIPTYTVEIVNTCTTASHMITCVLLMFIFH</sequence>
<name>A0ACB9FDH0_ARCLA</name>
<gene>
    <name evidence="1" type="ORF">L6452_00016</name>
</gene>
<organism evidence="1 2">
    <name type="scientific">Arctium lappa</name>
    <name type="common">Greater burdock</name>
    <name type="synonym">Lappa major</name>
    <dbReference type="NCBI Taxonomy" id="4217"/>
    <lineage>
        <taxon>Eukaryota</taxon>
        <taxon>Viridiplantae</taxon>
        <taxon>Streptophyta</taxon>
        <taxon>Embryophyta</taxon>
        <taxon>Tracheophyta</taxon>
        <taxon>Spermatophyta</taxon>
        <taxon>Magnoliopsida</taxon>
        <taxon>eudicotyledons</taxon>
        <taxon>Gunneridae</taxon>
        <taxon>Pentapetalae</taxon>
        <taxon>asterids</taxon>
        <taxon>campanulids</taxon>
        <taxon>Asterales</taxon>
        <taxon>Asteraceae</taxon>
        <taxon>Carduoideae</taxon>
        <taxon>Cardueae</taxon>
        <taxon>Arctiinae</taxon>
        <taxon>Arctium</taxon>
    </lineage>
</organism>
<reference evidence="2" key="1">
    <citation type="journal article" date="2022" name="Mol. Ecol. Resour.">
        <title>The genomes of chicory, endive, great burdock and yacon provide insights into Asteraceae palaeo-polyploidization history and plant inulin production.</title>
        <authorList>
            <person name="Fan W."/>
            <person name="Wang S."/>
            <person name="Wang H."/>
            <person name="Wang A."/>
            <person name="Jiang F."/>
            <person name="Liu H."/>
            <person name="Zhao H."/>
            <person name="Xu D."/>
            <person name="Zhang Y."/>
        </authorList>
    </citation>
    <scope>NUCLEOTIDE SEQUENCE [LARGE SCALE GENOMIC DNA]</scope>
    <source>
        <strain evidence="2">cv. Niubang</strain>
    </source>
</reference>
<comment type="caution">
    <text evidence="1">The sequence shown here is derived from an EMBL/GenBank/DDBJ whole genome shotgun (WGS) entry which is preliminary data.</text>
</comment>
<evidence type="ECO:0000313" key="1">
    <source>
        <dbReference type="EMBL" id="KAI3768920.1"/>
    </source>
</evidence>
<accession>A0ACB9FDH0</accession>
<keyword evidence="2" id="KW-1185">Reference proteome</keyword>
<evidence type="ECO:0000313" key="2">
    <source>
        <dbReference type="Proteomes" id="UP001055879"/>
    </source>
</evidence>
<protein>
    <submittedName>
        <fullName evidence="1">Uncharacterized protein</fullName>
    </submittedName>
</protein>
<dbReference type="Proteomes" id="UP001055879">
    <property type="component" value="Linkage Group LG01"/>
</dbReference>
<proteinExistence type="predicted"/>
<reference evidence="1 2" key="2">
    <citation type="journal article" date="2022" name="Mol. Ecol. Resour.">
        <title>The genomes of chicory, endive, great burdock and yacon provide insights into Asteraceae paleo-polyploidization history and plant inulin production.</title>
        <authorList>
            <person name="Fan W."/>
            <person name="Wang S."/>
            <person name="Wang H."/>
            <person name="Wang A."/>
            <person name="Jiang F."/>
            <person name="Liu H."/>
            <person name="Zhao H."/>
            <person name="Xu D."/>
            <person name="Zhang Y."/>
        </authorList>
    </citation>
    <scope>NUCLEOTIDE SEQUENCE [LARGE SCALE GENOMIC DNA]</scope>
    <source>
        <strain evidence="2">cv. Niubang</strain>
    </source>
</reference>
<dbReference type="EMBL" id="CM042047">
    <property type="protein sequence ID" value="KAI3768920.1"/>
    <property type="molecule type" value="Genomic_DNA"/>
</dbReference>